<dbReference type="SUPFAM" id="SSF51206">
    <property type="entry name" value="cAMP-binding domain-like"/>
    <property type="match status" value="1"/>
</dbReference>
<dbReference type="InterPro" id="IPR018490">
    <property type="entry name" value="cNMP-bd_dom_sf"/>
</dbReference>
<dbReference type="Gene3D" id="2.60.120.10">
    <property type="entry name" value="Jelly Rolls"/>
    <property type="match status" value="1"/>
</dbReference>
<dbReference type="STRING" id="1790137.AXE80_09850"/>
<dbReference type="InterPro" id="IPR000595">
    <property type="entry name" value="cNMP-bd_dom"/>
</dbReference>
<dbReference type="KEGG" id="wfu:AXE80_09850"/>
<protein>
    <recommendedName>
        <fullName evidence="1">Cyclic nucleotide-binding domain-containing protein</fullName>
    </recommendedName>
</protein>
<dbReference type="AlphaFoldDB" id="A0A1B1Y701"/>
<evidence type="ECO:0000313" key="3">
    <source>
        <dbReference type="Proteomes" id="UP000092967"/>
    </source>
</evidence>
<sequence>MLYKIKEYYKKRGVIIPDNEFNIISELLQSRTLKKKEFFYKTGDTNTSVAYILKGSLRVFITDSQKKEFNRFFAFEDWWVGEYHQVMNNLPSKTSVQALEETDIIEITKEALDIILEKCPVFTRATFNFYLKSYANLLEKEELKKTLTIEELYLDILKNKPQVLKRIPLYHIASYLGVKPESLSRVKKKFQ</sequence>
<feature type="domain" description="Cyclic nucleotide-binding" evidence="1">
    <location>
        <begin position="16"/>
        <end position="133"/>
    </location>
</feature>
<dbReference type="InterPro" id="IPR014710">
    <property type="entry name" value="RmlC-like_jellyroll"/>
</dbReference>
<proteinExistence type="predicted"/>
<reference evidence="2 3" key="1">
    <citation type="submission" date="2016-02" db="EMBL/GenBank/DDBJ databases">
        <authorList>
            <person name="Wen L."/>
            <person name="He K."/>
            <person name="Yang H."/>
        </authorList>
    </citation>
    <scope>NUCLEOTIDE SEQUENCE [LARGE SCALE GENOMIC DNA]</scope>
    <source>
        <strain evidence="2 3">CZ1127</strain>
    </source>
</reference>
<dbReference type="PROSITE" id="PS50042">
    <property type="entry name" value="CNMP_BINDING_3"/>
    <property type="match status" value="1"/>
</dbReference>
<evidence type="ECO:0000259" key="1">
    <source>
        <dbReference type="PROSITE" id="PS50042"/>
    </source>
</evidence>
<dbReference type="EMBL" id="CP014224">
    <property type="protein sequence ID" value="ANW96562.1"/>
    <property type="molecule type" value="Genomic_DNA"/>
</dbReference>
<dbReference type="Proteomes" id="UP000092967">
    <property type="component" value="Chromosome"/>
</dbReference>
<accession>A0A1B1Y701</accession>
<dbReference type="OrthoDB" id="1092431at2"/>
<evidence type="ECO:0000313" key="2">
    <source>
        <dbReference type="EMBL" id="ANW96562.1"/>
    </source>
</evidence>
<organism evidence="2 3">
    <name type="scientific">Wenyingzhuangia fucanilytica</name>
    <dbReference type="NCBI Taxonomy" id="1790137"/>
    <lineage>
        <taxon>Bacteria</taxon>
        <taxon>Pseudomonadati</taxon>
        <taxon>Bacteroidota</taxon>
        <taxon>Flavobacteriia</taxon>
        <taxon>Flavobacteriales</taxon>
        <taxon>Flavobacteriaceae</taxon>
        <taxon>Wenyingzhuangia</taxon>
    </lineage>
</organism>
<keyword evidence="3" id="KW-1185">Reference proteome</keyword>
<dbReference type="RefSeq" id="WP_068826820.1">
    <property type="nucleotide sequence ID" value="NZ_CP014224.1"/>
</dbReference>
<name>A0A1B1Y701_9FLAO</name>
<gene>
    <name evidence="2" type="ORF">AXE80_09850</name>
</gene>
<dbReference type="CDD" id="cd00038">
    <property type="entry name" value="CAP_ED"/>
    <property type="match status" value="1"/>
</dbReference>
<dbReference type="Pfam" id="PF00027">
    <property type="entry name" value="cNMP_binding"/>
    <property type="match status" value="1"/>
</dbReference>